<dbReference type="NCBIfam" id="TIGR02468">
    <property type="entry name" value="sucrsPsyn_pln"/>
    <property type="match status" value="1"/>
</dbReference>
<keyword evidence="15" id="KW-1185">Reference proteome</keyword>
<dbReference type="GO" id="GO:0005986">
    <property type="term" value="P:sucrose biosynthetic process"/>
    <property type="evidence" value="ECO:0007669"/>
    <property type="project" value="UniProtKB-UniPathway"/>
</dbReference>
<evidence type="ECO:0000259" key="11">
    <source>
        <dbReference type="Pfam" id="PF00862"/>
    </source>
</evidence>
<protein>
    <recommendedName>
        <fullName evidence="4">sucrose-phosphate synthase</fullName>
        <ecNumber evidence="4">2.4.1.14</ecNumber>
    </recommendedName>
</protein>
<dbReference type="Pfam" id="PF07725">
    <property type="entry name" value="LRR_3"/>
    <property type="match status" value="1"/>
</dbReference>
<keyword evidence="6" id="KW-0328">Glycosyltransferase</keyword>
<sequence length="1307" mass="146438">MMKIKAFASKQSESAANLAGWDSQVNRSESDLVQVVVKAILSELNHTPYSDDFKDLVGITKRAAQVESLLRIGSSVDIQKVGIWGVGGIGKTTLARVVFNRFSYEFGSSTIEGMVLDMSNITTDQVRFNPAAFQNMHKLIRLLKIFCSDKLKKCQVCILGRDDGDLQFLPDSLDISIPSSFRPLHLVELNLPHSKLHKLWEGNKVGLQILEDGNIIGVCCLGIEIPEWFHYQFTQTRRDGKTNVEIELSPNTLTNRSFLGFDVCASVDILLNFITWILYSNMILGRFRFEGEDKDKLFSPTKYFVEEVVNSFDESDLHRTWIKVIATRTSREPSNRLENMCWRIWHLARKKKQIAWDDSQRLAKRRIEREQGRHDAAEDLPELSEGEKEYYFKGGDGGSTNPKDKDNAAGAAAFARINSDMQIWSDQENKSRHLYIVLISMHGLVRGENMELGRDSDTGGQVKYVVELARALANTKGVYRVDLLTRQIASPAVDSSYGEPNEMLCCPADASGSCGAYIVRLPCGPRDKYIAKESLWPHIPEFVDAALSHIVNMARALGEEVMMNNSNAPTMLTKPAWPYVIHGHYADAGEVAARLSAALNVPMVMTGHSLGRNKFEQLLKQGRVSREDINATYKIVRRIEAEELGLDAAEMVVTSTRQEIEEQWGLYDGFDLKLERKLRVRRRRGVSCLGRYMPRMVVIPPGMDFSNVTTQDSISMQEPDADLKSLIGSDRAQSKRNLPPIWSEIMRFFTNPHKPIILALSRPDPKKNVTTLLKAYGECQALRELANLTLILGNRDDIEEMSNSSSSVLTTVLKLIDRYDLYGQVAYPKHHKQSDVPHIYRLAAKTKGVFINPALVEPFGLTLIEAAAYGLPVVATKNGGPVDILKTLNNGLLVDPHDQKAIEDALLKLVAGKNLWLDCRKNGLKNIHRFSWTEHCRNYLSHVEHCRNRHPTTRLEIMPIPEEPMSDSLKDVEDLSLRFSVELGDFNKSNIDQLMDATTRQKELIDAITKSRISSNSKASGATFSPGRRQRLFVIATDCYGANGDFAPSLQPVITTVMKAASSLSLGVGRIGLVLVTGSTLAETVEALKRSQVNVEELDALACRSGSEMYYPWMDLVSDADYESHIEYRWPGETLRSAVARLARAEGAAEDDIHECAGATSNRCYSYDVKPGSKIRRIDDLRQRLRMRGFRCNLVYTRAASRLNVVPLYASRIQALRYLSVRWGIELSKMVVFTGERGDTDNEDLLAGLQKTLILKGSVEFGSEKLIRSEDGFKREDVVPQDSPNIAFSESFEAHAISAALEALGIK</sequence>
<evidence type="ECO:0000313" key="15">
    <source>
        <dbReference type="Proteomes" id="UP000030645"/>
    </source>
</evidence>
<evidence type="ECO:0000256" key="1">
    <source>
        <dbReference type="ARBA" id="ARBA00005027"/>
    </source>
</evidence>
<dbReference type="InterPro" id="IPR035659">
    <property type="entry name" value="SPS_C"/>
</dbReference>
<dbReference type="Gene3D" id="3.40.50.2000">
    <property type="entry name" value="Glycogen Phosphorylase B"/>
    <property type="match status" value="2"/>
</dbReference>
<comment type="subunit">
    <text evidence="3">Homodimer or homotetramer.</text>
</comment>
<feature type="domain" description="Sucrose phosphatase-like" evidence="12">
    <location>
        <begin position="1070"/>
        <end position="1240"/>
    </location>
</feature>
<dbReference type="Pfam" id="PF00862">
    <property type="entry name" value="GT-B_Sucrose_synth"/>
    <property type="match status" value="1"/>
</dbReference>
<evidence type="ECO:0000256" key="7">
    <source>
        <dbReference type="ARBA" id="ARBA00022679"/>
    </source>
</evidence>
<dbReference type="Proteomes" id="UP000030645">
    <property type="component" value="Unassembled WGS sequence"/>
</dbReference>
<dbReference type="CDD" id="cd03800">
    <property type="entry name" value="GT4_sucrose_synthase"/>
    <property type="match status" value="1"/>
</dbReference>
<evidence type="ECO:0000256" key="8">
    <source>
        <dbReference type="ARBA" id="ARBA00022737"/>
    </source>
</evidence>
<proteinExistence type="inferred from homology"/>
<comment type="similarity">
    <text evidence="2">Belongs to the glycosyltransferase 1 family.</text>
</comment>
<dbReference type="UniPathway" id="UPA00371">
    <property type="reaction ID" value="UER00545"/>
</dbReference>
<dbReference type="PANTHER" id="PTHR46039:SF1">
    <property type="entry name" value="SUCROSE-PHOSPHATE SYNTHASE 4"/>
    <property type="match status" value="1"/>
</dbReference>
<reference evidence="15" key="1">
    <citation type="submission" date="2013-01" db="EMBL/GenBank/DDBJ databases">
        <title>Draft Genome Sequence of a Mulberry Tree, Morus notabilis C.K. Schneid.</title>
        <authorList>
            <person name="He N."/>
            <person name="Zhao S."/>
        </authorList>
    </citation>
    <scope>NUCLEOTIDE SEQUENCE</scope>
</reference>
<comment type="catalytic activity">
    <reaction evidence="9">
        <text>beta-D-fructose 6-phosphate + UDP-alpha-D-glucose = sucrose 6(F)-phosphate + UDP + H(+)</text>
        <dbReference type="Rhea" id="RHEA:22172"/>
        <dbReference type="ChEBI" id="CHEBI:15378"/>
        <dbReference type="ChEBI" id="CHEBI:57634"/>
        <dbReference type="ChEBI" id="CHEBI:57723"/>
        <dbReference type="ChEBI" id="CHEBI:58223"/>
        <dbReference type="ChEBI" id="CHEBI:58885"/>
        <dbReference type="EC" id="2.4.1.14"/>
    </reaction>
</comment>
<dbReference type="GO" id="GO:0046524">
    <property type="term" value="F:sucrose-phosphate synthase activity"/>
    <property type="evidence" value="ECO:0007669"/>
    <property type="project" value="UniProtKB-EC"/>
</dbReference>
<organism evidence="14 15">
    <name type="scientific">Morus notabilis</name>
    <dbReference type="NCBI Taxonomy" id="981085"/>
    <lineage>
        <taxon>Eukaryota</taxon>
        <taxon>Viridiplantae</taxon>
        <taxon>Streptophyta</taxon>
        <taxon>Embryophyta</taxon>
        <taxon>Tracheophyta</taxon>
        <taxon>Spermatophyta</taxon>
        <taxon>Magnoliopsida</taxon>
        <taxon>eudicotyledons</taxon>
        <taxon>Gunneridae</taxon>
        <taxon>Pentapetalae</taxon>
        <taxon>rosids</taxon>
        <taxon>fabids</taxon>
        <taxon>Rosales</taxon>
        <taxon>Moraceae</taxon>
        <taxon>Moreae</taxon>
        <taxon>Morus</taxon>
    </lineage>
</organism>
<feature type="domain" description="Glycosyl transferase family 1" evidence="10">
    <location>
        <begin position="751"/>
        <end position="924"/>
    </location>
</feature>
<accession>W9SXZ0</accession>
<dbReference type="EMBL" id="KE346302">
    <property type="protein sequence ID" value="EXC32475.1"/>
    <property type="molecule type" value="Genomic_DNA"/>
</dbReference>
<dbReference type="CDD" id="cd16419">
    <property type="entry name" value="HAD_SPS"/>
    <property type="match status" value="1"/>
</dbReference>
<dbReference type="SUPFAM" id="SSF53756">
    <property type="entry name" value="UDP-Glycosyltransferase/glycogen phosphorylase"/>
    <property type="match status" value="1"/>
</dbReference>
<dbReference type="InterPro" id="IPR000368">
    <property type="entry name" value="Sucrose_synth_GT-B1"/>
</dbReference>
<dbReference type="InterPro" id="IPR044161">
    <property type="entry name" value="SPS"/>
</dbReference>
<dbReference type="Pfam" id="PF00534">
    <property type="entry name" value="Glycos_transf_1"/>
    <property type="match status" value="1"/>
</dbReference>
<dbReference type="eggNOG" id="KOG0853">
    <property type="taxonomic scope" value="Eukaryota"/>
</dbReference>
<dbReference type="SUPFAM" id="SSF52540">
    <property type="entry name" value="P-loop containing nucleoside triphosphate hydrolases"/>
    <property type="match status" value="1"/>
</dbReference>
<evidence type="ECO:0000256" key="2">
    <source>
        <dbReference type="ARBA" id="ARBA00006530"/>
    </source>
</evidence>
<evidence type="ECO:0000259" key="12">
    <source>
        <dbReference type="Pfam" id="PF05116"/>
    </source>
</evidence>
<dbReference type="InterPro" id="IPR011713">
    <property type="entry name" value="Leu-rich_rpt_3"/>
</dbReference>
<dbReference type="Pfam" id="PF20160">
    <property type="entry name" value="C-JID"/>
    <property type="match status" value="1"/>
</dbReference>
<dbReference type="Pfam" id="PF05116">
    <property type="entry name" value="S6PP"/>
    <property type="match status" value="1"/>
</dbReference>
<dbReference type="InterPro" id="IPR045344">
    <property type="entry name" value="C-JID"/>
</dbReference>
<evidence type="ECO:0000256" key="5">
    <source>
        <dbReference type="ARBA" id="ARBA00022614"/>
    </source>
</evidence>
<dbReference type="STRING" id="981085.W9SXZ0"/>
<dbReference type="Gene3D" id="3.40.50.300">
    <property type="entry name" value="P-loop containing nucleotide triphosphate hydrolases"/>
    <property type="match status" value="1"/>
</dbReference>
<gene>
    <name evidence="14" type="ORF">L484_012642</name>
</gene>
<keyword evidence="7" id="KW-0808">Transferase</keyword>
<dbReference type="InterPro" id="IPR006380">
    <property type="entry name" value="SPP-like_dom"/>
</dbReference>
<evidence type="ECO:0000259" key="13">
    <source>
        <dbReference type="Pfam" id="PF20160"/>
    </source>
</evidence>
<dbReference type="InterPro" id="IPR027417">
    <property type="entry name" value="P-loop_NTPase"/>
</dbReference>
<comment type="pathway">
    <text evidence="1">Glycan biosynthesis; sucrose biosynthesis; sucrose from D-fructose 6-phosphate and UDP-alpha-D-glucose: step 1/2.</text>
</comment>
<evidence type="ECO:0000256" key="9">
    <source>
        <dbReference type="ARBA" id="ARBA00047471"/>
    </source>
</evidence>
<dbReference type="PANTHER" id="PTHR46039">
    <property type="entry name" value="SUCROSE-PHOSPHATE SYNTHASE 3-RELATED"/>
    <property type="match status" value="1"/>
</dbReference>
<evidence type="ECO:0000256" key="3">
    <source>
        <dbReference type="ARBA" id="ARBA00011774"/>
    </source>
</evidence>
<evidence type="ECO:0000256" key="4">
    <source>
        <dbReference type="ARBA" id="ARBA00012536"/>
    </source>
</evidence>
<evidence type="ECO:0000313" key="14">
    <source>
        <dbReference type="EMBL" id="EXC32475.1"/>
    </source>
</evidence>
<feature type="domain" description="Sucrose synthase first GT-B" evidence="11">
    <location>
        <begin position="435"/>
        <end position="705"/>
    </location>
</feature>
<name>W9SXZ0_9ROSA</name>
<evidence type="ECO:0000259" key="10">
    <source>
        <dbReference type="Pfam" id="PF00534"/>
    </source>
</evidence>
<feature type="domain" description="C-JID" evidence="13">
    <location>
        <begin position="221"/>
        <end position="301"/>
    </location>
</feature>
<evidence type="ECO:0000256" key="6">
    <source>
        <dbReference type="ARBA" id="ARBA00022676"/>
    </source>
</evidence>
<dbReference type="InterPro" id="IPR012819">
    <property type="entry name" value="SPS_pln"/>
</dbReference>
<dbReference type="InterPro" id="IPR001296">
    <property type="entry name" value="Glyco_trans_1"/>
</dbReference>
<dbReference type="EC" id="2.4.1.14" evidence="4"/>
<keyword evidence="5" id="KW-0433">Leucine-rich repeat</keyword>
<keyword evidence="8" id="KW-0677">Repeat</keyword>